<dbReference type="EMBL" id="CP003940">
    <property type="protein sequence ID" value="AFZ46767.1"/>
    <property type="molecule type" value="Genomic_DNA"/>
</dbReference>
<evidence type="ECO:0000313" key="2">
    <source>
        <dbReference type="Proteomes" id="UP000010483"/>
    </source>
</evidence>
<gene>
    <name evidence="1" type="ordered locus">Cyast_0795</name>
</gene>
<dbReference type="Proteomes" id="UP000010483">
    <property type="component" value="Chromosome"/>
</dbReference>
<dbReference type="KEGG" id="csn:Cyast_0795"/>
<sequence length="84" mass="9910">MLKTITGIYQQGKINISQYPENIKEGTQVIITFLESNQIDLESRGINKQEAQNIRENLSIFEDDWTKEEMNIYDDYEQHKANLE</sequence>
<evidence type="ECO:0000313" key="1">
    <source>
        <dbReference type="EMBL" id="AFZ46767.1"/>
    </source>
</evidence>
<keyword evidence="2" id="KW-1185">Reference proteome</keyword>
<name>K9YJX1_CYASC</name>
<dbReference type="HOGENOM" id="CLU_2536319_0_0_3"/>
<dbReference type="BioCyc" id="CSTA292563:G1353-801-MONOMER"/>
<accession>K9YJX1</accession>
<organism evidence="1 2">
    <name type="scientific">Cyanobacterium stanieri (strain ATCC 29140 / PCC 7202)</name>
    <dbReference type="NCBI Taxonomy" id="292563"/>
    <lineage>
        <taxon>Bacteria</taxon>
        <taxon>Bacillati</taxon>
        <taxon>Cyanobacteriota</taxon>
        <taxon>Cyanophyceae</taxon>
        <taxon>Oscillatoriophycideae</taxon>
        <taxon>Chroococcales</taxon>
        <taxon>Geminocystaceae</taxon>
        <taxon>Cyanobacterium</taxon>
    </lineage>
</organism>
<protein>
    <submittedName>
        <fullName evidence="1">Uncharacterized protein</fullName>
    </submittedName>
</protein>
<dbReference type="AlphaFoldDB" id="K9YJX1"/>
<reference evidence="2" key="1">
    <citation type="journal article" date="2013" name="Proc. Natl. Acad. Sci. U.S.A.">
        <title>Improving the coverage of the cyanobacterial phylum using diversity-driven genome sequencing.</title>
        <authorList>
            <person name="Shih P.M."/>
            <person name="Wu D."/>
            <person name="Latifi A."/>
            <person name="Axen S.D."/>
            <person name="Fewer D.P."/>
            <person name="Talla E."/>
            <person name="Calteau A."/>
            <person name="Cai F."/>
            <person name="Tandeau de Marsac N."/>
            <person name="Rippka R."/>
            <person name="Herdman M."/>
            <person name="Sivonen K."/>
            <person name="Coursin T."/>
            <person name="Laurent T."/>
            <person name="Goodwin L."/>
            <person name="Nolan M."/>
            <person name="Davenport K.W."/>
            <person name="Han C.S."/>
            <person name="Rubin E.M."/>
            <person name="Eisen J.A."/>
            <person name="Woyke T."/>
            <person name="Gugger M."/>
            <person name="Kerfeld C.A."/>
        </authorList>
    </citation>
    <scope>NUCLEOTIDE SEQUENCE [LARGE SCALE GENOMIC DNA]</scope>
    <source>
        <strain evidence="2">ATCC 29140 / PCC 7202</strain>
    </source>
</reference>
<dbReference type="eggNOG" id="ENOG50335JX">
    <property type="taxonomic scope" value="Bacteria"/>
</dbReference>
<proteinExistence type="predicted"/>